<dbReference type="KEGG" id="kak:Kalk_11150"/>
<dbReference type="InterPro" id="IPR027385">
    <property type="entry name" value="Beta-barrel_OMP"/>
</dbReference>
<keyword evidence="1 2" id="KW-0732">Signal</keyword>
<dbReference type="EMBL" id="CP022684">
    <property type="protein sequence ID" value="AUM12946.1"/>
    <property type="molecule type" value="Genomic_DNA"/>
</dbReference>
<dbReference type="Gene3D" id="2.40.160.20">
    <property type="match status" value="1"/>
</dbReference>
<dbReference type="SUPFAM" id="SSF56925">
    <property type="entry name" value="OMPA-like"/>
    <property type="match status" value="1"/>
</dbReference>
<dbReference type="RefSeq" id="WP_101894326.1">
    <property type="nucleotide sequence ID" value="NZ_CP022684.1"/>
</dbReference>
<proteinExistence type="predicted"/>
<keyword evidence="5" id="KW-1185">Reference proteome</keyword>
<evidence type="ECO:0000313" key="4">
    <source>
        <dbReference type="EMBL" id="AUM12946.1"/>
    </source>
</evidence>
<dbReference type="AlphaFoldDB" id="A0A2K9LKR4"/>
<dbReference type="OrthoDB" id="6079731at2"/>
<evidence type="ECO:0000256" key="1">
    <source>
        <dbReference type="ARBA" id="ARBA00022729"/>
    </source>
</evidence>
<protein>
    <recommendedName>
        <fullName evidence="3">Outer membrane protein beta-barrel domain-containing protein</fullName>
    </recommendedName>
</protein>
<evidence type="ECO:0000313" key="5">
    <source>
        <dbReference type="Proteomes" id="UP000235116"/>
    </source>
</evidence>
<evidence type="ECO:0000259" key="3">
    <source>
        <dbReference type="Pfam" id="PF13505"/>
    </source>
</evidence>
<evidence type="ECO:0000256" key="2">
    <source>
        <dbReference type="SAM" id="SignalP"/>
    </source>
</evidence>
<feature type="domain" description="Outer membrane protein beta-barrel" evidence="3">
    <location>
        <begin position="6"/>
        <end position="205"/>
    </location>
</feature>
<accession>A0A2K9LKR4</accession>
<dbReference type="Pfam" id="PF13505">
    <property type="entry name" value="OMP_b-brl"/>
    <property type="match status" value="1"/>
</dbReference>
<feature type="signal peptide" evidence="2">
    <location>
        <begin position="1"/>
        <end position="18"/>
    </location>
</feature>
<gene>
    <name evidence="4" type="ORF">Kalk_11150</name>
</gene>
<name>A0A2K9LKR4_9GAMM</name>
<dbReference type="Proteomes" id="UP000235116">
    <property type="component" value="Chromosome"/>
</dbReference>
<sequence>MLRRFLICFALLPAMAFAAGVKEPLYGQVMFGSLKLNDQTVSFESNDEVFEGELPSSIPYLGAAAQVIMHDGVFGYGWEGGGFFSWKNHSVSYYGTSGGSGTQVRVIVDNAFWSFETFFGLYGSFKPTDRLRMYVGAGPLFLFATTEVDNVEEPEPTPAPSNTVVIDTNSYNSDFALGGYARAGLDFRIQDNMWVGMSVRHMEASLDLDKTIGSFDIDGDLYFLTFTQRY</sequence>
<feature type="chain" id="PRO_5014629664" description="Outer membrane protein beta-barrel domain-containing protein" evidence="2">
    <location>
        <begin position="19"/>
        <end position="230"/>
    </location>
</feature>
<dbReference type="InterPro" id="IPR011250">
    <property type="entry name" value="OMP/PagP_B-barrel"/>
</dbReference>
<organism evidence="4 5">
    <name type="scientific">Ketobacter alkanivorans</name>
    <dbReference type="NCBI Taxonomy" id="1917421"/>
    <lineage>
        <taxon>Bacteria</taxon>
        <taxon>Pseudomonadati</taxon>
        <taxon>Pseudomonadota</taxon>
        <taxon>Gammaproteobacteria</taxon>
        <taxon>Pseudomonadales</taxon>
        <taxon>Ketobacteraceae</taxon>
        <taxon>Ketobacter</taxon>
    </lineage>
</organism>
<reference evidence="5" key="1">
    <citation type="submission" date="2017-08" db="EMBL/GenBank/DDBJ databases">
        <title>Direct submision.</title>
        <authorList>
            <person name="Kim S.-J."/>
            <person name="Rhee S.-K."/>
        </authorList>
    </citation>
    <scope>NUCLEOTIDE SEQUENCE [LARGE SCALE GENOMIC DNA]</scope>
    <source>
        <strain evidence="5">GI5</strain>
    </source>
</reference>